<dbReference type="InterPro" id="IPR000629">
    <property type="entry name" value="RNA-helicase_DEAD-box_CS"/>
</dbReference>
<keyword evidence="2" id="KW-0690">Ribosome biogenesis</keyword>
<dbReference type="SMART" id="SM00490">
    <property type="entry name" value="HELICc"/>
    <property type="match status" value="1"/>
</dbReference>
<feature type="compositionally biased region" description="Basic and acidic residues" evidence="12">
    <location>
        <begin position="715"/>
        <end position="732"/>
    </location>
</feature>
<evidence type="ECO:0000256" key="2">
    <source>
        <dbReference type="ARBA" id="ARBA00022517"/>
    </source>
</evidence>
<dbReference type="InterPro" id="IPR014014">
    <property type="entry name" value="RNA_helicase_DEAD_Q_motif"/>
</dbReference>
<name>A0AAV9I4C0_9PEZI</name>
<dbReference type="InterPro" id="IPR014001">
    <property type="entry name" value="Helicase_ATP-bd"/>
</dbReference>
<protein>
    <recommendedName>
        <fullName evidence="11">ATP-dependent RNA helicase</fullName>
        <ecNumber evidence="11">3.6.4.13</ecNumber>
    </recommendedName>
</protein>
<dbReference type="Pfam" id="PF13959">
    <property type="entry name" value="CTE_SPB4"/>
    <property type="match status" value="1"/>
</dbReference>
<dbReference type="InterPro" id="IPR001650">
    <property type="entry name" value="Helicase_C-like"/>
</dbReference>
<feature type="region of interest" description="Disordered" evidence="12">
    <location>
        <begin position="1"/>
        <end position="56"/>
    </location>
</feature>
<dbReference type="GO" id="GO:0003724">
    <property type="term" value="F:RNA helicase activity"/>
    <property type="evidence" value="ECO:0007669"/>
    <property type="project" value="UniProtKB-EC"/>
</dbReference>
<comment type="subcellular location">
    <subcellularLocation>
        <location evidence="1">Nucleus</location>
        <location evidence="1">Nucleolus</location>
    </subcellularLocation>
</comment>
<dbReference type="Pfam" id="PF00270">
    <property type="entry name" value="DEAD"/>
    <property type="match status" value="1"/>
</dbReference>
<reference evidence="16" key="2">
    <citation type="submission" date="2023-06" db="EMBL/GenBank/DDBJ databases">
        <authorList>
            <consortium name="Lawrence Berkeley National Laboratory"/>
            <person name="Mondo S.J."/>
            <person name="Hensen N."/>
            <person name="Bonometti L."/>
            <person name="Westerberg I."/>
            <person name="Brannstrom I.O."/>
            <person name="Guillou S."/>
            <person name="Cros-Aarteil S."/>
            <person name="Calhoun S."/>
            <person name="Haridas S."/>
            <person name="Kuo A."/>
            <person name="Pangilinan J."/>
            <person name="Riley R."/>
            <person name="Labutti K."/>
            <person name="Andreopoulos B."/>
            <person name="Lipzen A."/>
            <person name="Chen C."/>
            <person name="Yanf M."/>
            <person name="Daum C."/>
            <person name="Ng V."/>
            <person name="Clum A."/>
            <person name="Steindorff A."/>
            <person name="Ohm R."/>
            <person name="Martin F."/>
            <person name="Silar P."/>
            <person name="Natvig D."/>
            <person name="Lalanne C."/>
            <person name="Gautier V."/>
            <person name="Ament-Velasquez S.L."/>
            <person name="Kruys A."/>
            <person name="Hutchinson M.I."/>
            <person name="Powell A.J."/>
            <person name="Barry K."/>
            <person name="Miller A.N."/>
            <person name="Grigoriev I.V."/>
            <person name="Debuchy R."/>
            <person name="Gladieux P."/>
            <person name="Thoren M.H."/>
            <person name="Johannesson H."/>
        </authorList>
    </citation>
    <scope>NUCLEOTIDE SEQUENCE</scope>
    <source>
        <strain evidence="16">PSN324</strain>
    </source>
</reference>
<reference evidence="16" key="1">
    <citation type="journal article" date="2023" name="Mol. Phylogenet. Evol.">
        <title>Genome-scale phylogeny and comparative genomics of the fungal order Sordariales.</title>
        <authorList>
            <person name="Hensen N."/>
            <person name="Bonometti L."/>
            <person name="Westerberg I."/>
            <person name="Brannstrom I.O."/>
            <person name="Guillou S."/>
            <person name="Cros-Aarteil S."/>
            <person name="Calhoun S."/>
            <person name="Haridas S."/>
            <person name="Kuo A."/>
            <person name="Mondo S."/>
            <person name="Pangilinan J."/>
            <person name="Riley R."/>
            <person name="LaButti K."/>
            <person name="Andreopoulos B."/>
            <person name="Lipzen A."/>
            <person name="Chen C."/>
            <person name="Yan M."/>
            <person name="Daum C."/>
            <person name="Ng V."/>
            <person name="Clum A."/>
            <person name="Steindorff A."/>
            <person name="Ohm R.A."/>
            <person name="Martin F."/>
            <person name="Silar P."/>
            <person name="Natvig D.O."/>
            <person name="Lalanne C."/>
            <person name="Gautier V."/>
            <person name="Ament-Velasquez S.L."/>
            <person name="Kruys A."/>
            <person name="Hutchinson M.I."/>
            <person name="Powell A.J."/>
            <person name="Barry K."/>
            <person name="Miller A.N."/>
            <person name="Grigoriev I.V."/>
            <person name="Debuchy R."/>
            <person name="Gladieux P."/>
            <person name="Hiltunen Thoren M."/>
            <person name="Johannesson H."/>
        </authorList>
    </citation>
    <scope>NUCLEOTIDE SEQUENCE</scope>
    <source>
        <strain evidence="16">PSN324</strain>
    </source>
</reference>
<keyword evidence="7 11" id="KW-0067">ATP-binding</keyword>
<evidence type="ECO:0000256" key="4">
    <source>
        <dbReference type="ARBA" id="ARBA00022741"/>
    </source>
</evidence>
<feature type="compositionally biased region" description="Acidic residues" evidence="12">
    <location>
        <begin position="743"/>
        <end position="755"/>
    </location>
</feature>
<comment type="similarity">
    <text evidence="11">Belongs to the DEAD box helicase family.</text>
</comment>
<evidence type="ECO:0000256" key="10">
    <source>
        <dbReference type="PROSITE-ProRule" id="PRU00552"/>
    </source>
</evidence>
<dbReference type="PROSITE" id="PS51194">
    <property type="entry name" value="HELICASE_CTER"/>
    <property type="match status" value="1"/>
</dbReference>
<dbReference type="GO" id="GO:0006364">
    <property type="term" value="P:rRNA processing"/>
    <property type="evidence" value="ECO:0007669"/>
    <property type="project" value="UniProtKB-KW"/>
</dbReference>
<keyword evidence="5 11" id="KW-0378">Hydrolase</keyword>
<evidence type="ECO:0000313" key="17">
    <source>
        <dbReference type="Proteomes" id="UP001321749"/>
    </source>
</evidence>
<feature type="region of interest" description="Disordered" evidence="12">
    <location>
        <begin position="692"/>
        <end position="821"/>
    </location>
</feature>
<dbReference type="InterPro" id="IPR025313">
    <property type="entry name" value="SPB4-like_CTE"/>
</dbReference>
<evidence type="ECO:0000259" key="14">
    <source>
        <dbReference type="PROSITE" id="PS51194"/>
    </source>
</evidence>
<dbReference type="SMART" id="SM00487">
    <property type="entry name" value="DEXDc"/>
    <property type="match status" value="1"/>
</dbReference>
<keyword evidence="4 11" id="KW-0547">Nucleotide-binding</keyword>
<evidence type="ECO:0000259" key="13">
    <source>
        <dbReference type="PROSITE" id="PS51192"/>
    </source>
</evidence>
<dbReference type="PROSITE" id="PS00039">
    <property type="entry name" value="DEAD_ATP_HELICASE"/>
    <property type="match status" value="1"/>
</dbReference>
<keyword evidence="8 11" id="KW-0694">RNA-binding</keyword>
<dbReference type="EC" id="3.6.4.13" evidence="11"/>
<feature type="region of interest" description="Disordered" evidence="12">
    <location>
        <begin position="514"/>
        <end position="554"/>
    </location>
</feature>
<sequence>MVNPVRSSTRKISTMAAGDPKTAIAHRSKPTKPKKSPKDLPTKSEAKTLKRKRGQDELQRLRTSIEELDPKSPDITKFSDLPLCEATASGLRASHFESLTDVQKVAIPFALKGRDILGAAKTGSGKTLAFLVPVLERLYHAQWTEYDGLGALIISPTRELAIQIFEVLRKIGRKHQFSAGLVIGGKSLQEEAERLARMNILVCTPGRILQHLDQTAGLDVNNLQILVLDEADRIMDMGFQSAVDAMVEHLPKSRQTLLFSATQSKRVSDLARLSLKDPEYVSVHQDAESTTPTNLQQSYIVTPLPEKLETLWGFIRANLKSKIIVFFSSTKQVRFVYESFKRMQPGMPLLHMIGRQKQGARMEIARRFTSSKYACLFATDVVARGMDFPAVDWVVQVDCPEDVATYIHRVGRTARYESKGRAVLFLDPSEEAGFLKHLEAKKIPINKVNVRENKKQSIKSELQNQCFQSPDVKYLAQKAFISYVRSIFLQPDKEVFKFSELDLDGFAASMGLPGTPQVKFQEGDDIRRGDAKNRSYSSDSESDEGGEGKKKGEVRTKYQKMAERQNQDVLSSHYRKLLDGGEGSDDEDGDFLSVKRVLEGDAAIDAAAGSKDEAEGNIKTVKLGNTEVVIDSNRREKMLKSKKKMLKYMEKGQKLIFDEDGTARPLYTLQDEEDFEAEGPADVLRRQFLEAETAKVQEADVEDKELVRKRRKEKKERQKARERGEEVEREKGPLPTLGRGTGDEFDDEGDDDDADPLALLRSLPIAGGGDDRSESGAEEEDDERPRKKAKKWFQNDSDVEDEDVDQKKKKKAAKKSAGGKKVIEMGYEPDNLQDLEALAAGLLED</sequence>
<dbReference type="SUPFAM" id="SSF52540">
    <property type="entry name" value="P-loop containing nucleoside triphosphate hydrolases"/>
    <property type="match status" value="1"/>
</dbReference>
<evidence type="ECO:0000256" key="9">
    <source>
        <dbReference type="ARBA" id="ARBA00023242"/>
    </source>
</evidence>
<evidence type="ECO:0000313" key="16">
    <source>
        <dbReference type="EMBL" id="KAK4466740.1"/>
    </source>
</evidence>
<feature type="compositionally biased region" description="Basic and acidic residues" evidence="12">
    <location>
        <begin position="36"/>
        <end position="56"/>
    </location>
</feature>
<evidence type="ECO:0000256" key="11">
    <source>
        <dbReference type="RuleBase" id="RU365068"/>
    </source>
</evidence>
<evidence type="ECO:0000256" key="5">
    <source>
        <dbReference type="ARBA" id="ARBA00022801"/>
    </source>
</evidence>
<dbReference type="EMBL" id="MU864930">
    <property type="protein sequence ID" value="KAK4466740.1"/>
    <property type="molecule type" value="Genomic_DNA"/>
</dbReference>
<dbReference type="PANTHER" id="PTHR24031">
    <property type="entry name" value="RNA HELICASE"/>
    <property type="match status" value="1"/>
</dbReference>
<proteinExistence type="inferred from homology"/>
<organism evidence="16 17">
    <name type="scientific">Cladorrhinum samala</name>
    <dbReference type="NCBI Taxonomy" id="585594"/>
    <lineage>
        <taxon>Eukaryota</taxon>
        <taxon>Fungi</taxon>
        <taxon>Dikarya</taxon>
        <taxon>Ascomycota</taxon>
        <taxon>Pezizomycotina</taxon>
        <taxon>Sordariomycetes</taxon>
        <taxon>Sordariomycetidae</taxon>
        <taxon>Sordariales</taxon>
        <taxon>Podosporaceae</taxon>
        <taxon>Cladorrhinum</taxon>
    </lineage>
</organism>
<comment type="domain">
    <text evidence="11">The Q motif is unique to and characteristic of the DEAD box family of RNA helicases and controls ATP binding and hydrolysis.</text>
</comment>
<dbReference type="InterPro" id="IPR027417">
    <property type="entry name" value="P-loop_NTPase"/>
</dbReference>
<keyword evidence="17" id="KW-1185">Reference proteome</keyword>
<accession>A0AAV9I4C0</accession>
<feature type="compositionally biased region" description="Basic and acidic residues" evidence="12">
    <location>
        <begin position="521"/>
        <end position="533"/>
    </location>
</feature>
<evidence type="ECO:0000256" key="7">
    <source>
        <dbReference type="ARBA" id="ARBA00022840"/>
    </source>
</evidence>
<feature type="domain" description="Helicase ATP-binding" evidence="13">
    <location>
        <begin position="107"/>
        <end position="281"/>
    </location>
</feature>
<feature type="compositionally biased region" description="Basic residues" evidence="12">
    <location>
        <begin position="24"/>
        <end position="35"/>
    </location>
</feature>
<comment type="catalytic activity">
    <reaction evidence="11">
        <text>ATP + H2O = ADP + phosphate + H(+)</text>
        <dbReference type="Rhea" id="RHEA:13065"/>
        <dbReference type="ChEBI" id="CHEBI:15377"/>
        <dbReference type="ChEBI" id="CHEBI:15378"/>
        <dbReference type="ChEBI" id="CHEBI:30616"/>
        <dbReference type="ChEBI" id="CHEBI:43474"/>
        <dbReference type="ChEBI" id="CHEBI:456216"/>
        <dbReference type="EC" id="3.6.4.13"/>
    </reaction>
</comment>
<evidence type="ECO:0000259" key="15">
    <source>
        <dbReference type="PROSITE" id="PS51195"/>
    </source>
</evidence>
<dbReference type="GO" id="GO:0005524">
    <property type="term" value="F:ATP binding"/>
    <property type="evidence" value="ECO:0007669"/>
    <property type="project" value="UniProtKB-UniRule"/>
</dbReference>
<evidence type="ECO:0000256" key="6">
    <source>
        <dbReference type="ARBA" id="ARBA00022806"/>
    </source>
</evidence>
<dbReference type="SMART" id="SM01178">
    <property type="entry name" value="DUF4217"/>
    <property type="match status" value="1"/>
</dbReference>
<dbReference type="PROSITE" id="PS51192">
    <property type="entry name" value="HELICASE_ATP_BIND_1"/>
    <property type="match status" value="1"/>
</dbReference>
<evidence type="ECO:0000256" key="1">
    <source>
        <dbReference type="ARBA" id="ARBA00004604"/>
    </source>
</evidence>
<evidence type="ECO:0000256" key="8">
    <source>
        <dbReference type="ARBA" id="ARBA00022884"/>
    </source>
</evidence>
<gene>
    <name evidence="16" type="ORF">QBC42DRAFT_258837</name>
</gene>
<dbReference type="PROSITE" id="PS51195">
    <property type="entry name" value="Q_MOTIF"/>
    <property type="match status" value="1"/>
</dbReference>
<dbReference type="CDD" id="cd17941">
    <property type="entry name" value="DEADc_DDX10"/>
    <property type="match status" value="1"/>
</dbReference>
<dbReference type="Pfam" id="PF00271">
    <property type="entry name" value="Helicase_C"/>
    <property type="match status" value="1"/>
</dbReference>
<feature type="compositionally biased region" description="Basic residues" evidence="12">
    <location>
        <begin position="807"/>
        <end position="818"/>
    </location>
</feature>
<evidence type="ECO:0000256" key="3">
    <source>
        <dbReference type="ARBA" id="ARBA00022552"/>
    </source>
</evidence>
<dbReference type="GO" id="GO:0016787">
    <property type="term" value="F:hydrolase activity"/>
    <property type="evidence" value="ECO:0007669"/>
    <property type="project" value="UniProtKB-KW"/>
</dbReference>
<dbReference type="GO" id="GO:0003723">
    <property type="term" value="F:RNA binding"/>
    <property type="evidence" value="ECO:0007669"/>
    <property type="project" value="UniProtKB-UniRule"/>
</dbReference>
<dbReference type="Proteomes" id="UP001321749">
    <property type="component" value="Unassembled WGS sequence"/>
</dbReference>
<feature type="domain" description="Helicase C-terminal" evidence="14">
    <location>
        <begin position="307"/>
        <end position="456"/>
    </location>
</feature>
<comment type="function">
    <text evidence="11">RNA helicase.</text>
</comment>
<comment type="caution">
    <text evidence="16">The sequence shown here is derived from an EMBL/GenBank/DDBJ whole genome shotgun (WGS) entry which is preliminary data.</text>
</comment>
<evidence type="ECO:0000256" key="12">
    <source>
        <dbReference type="SAM" id="MobiDB-lite"/>
    </source>
</evidence>
<dbReference type="AlphaFoldDB" id="A0AAV9I4C0"/>
<dbReference type="InterPro" id="IPR011545">
    <property type="entry name" value="DEAD/DEAH_box_helicase_dom"/>
</dbReference>
<feature type="compositionally biased region" description="Polar residues" evidence="12">
    <location>
        <begin position="1"/>
        <end position="12"/>
    </location>
</feature>
<dbReference type="GO" id="GO:0005730">
    <property type="term" value="C:nucleolus"/>
    <property type="evidence" value="ECO:0007669"/>
    <property type="project" value="UniProtKB-SubCell"/>
</dbReference>
<keyword evidence="6 11" id="KW-0347">Helicase</keyword>
<keyword evidence="9" id="KW-0539">Nucleus</keyword>
<keyword evidence="3" id="KW-0698">rRNA processing</keyword>
<dbReference type="Gene3D" id="3.40.50.300">
    <property type="entry name" value="P-loop containing nucleotide triphosphate hydrolases"/>
    <property type="match status" value="2"/>
</dbReference>
<feature type="short sequence motif" description="Q motif" evidence="10">
    <location>
        <begin position="76"/>
        <end position="104"/>
    </location>
</feature>
<feature type="domain" description="DEAD-box RNA helicase Q" evidence="15">
    <location>
        <begin position="76"/>
        <end position="104"/>
    </location>
</feature>
<dbReference type="CDD" id="cd18787">
    <property type="entry name" value="SF2_C_DEAD"/>
    <property type="match status" value="1"/>
</dbReference>